<accession>A0A2S7SRZ6</accession>
<evidence type="ECO:0000313" key="2">
    <source>
        <dbReference type="EMBL" id="PQJ09692.1"/>
    </source>
</evidence>
<protein>
    <recommendedName>
        <fullName evidence="4">Type II toxin-antitoxin system RelE/ParE family toxin</fullName>
    </recommendedName>
</protein>
<keyword evidence="1" id="KW-1277">Toxin-antitoxin system</keyword>
<organism evidence="2 3">
    <name type="scientific">Flavipsychrobacter stenotrophus</name>
    <dbReference type="NCBI Taxonomy" id="2077091"/>
    <lineage>
        <taxon>Bacteria</taxon>
        <taxon>Pseudomonadati</taxon>
        <taxon>Bacteroidota</taxon>
        <taxon>Chitinophagia</taxon>
        <taxon>Chitinophagales</taxon>
        <taxon>Chitinophagaceae</taxon>
        <taxon>Flavipsychrobacter</taxon>
    </lineage>
</organism>
<evidence type="ECO:0000313" key="3">
    <source>
        <dbReference type="Proteomes" id="UP000239872"/>
    </source>
</evidence>
<dbReference type="InterPro" id="IPR035093">
    <property type="entry name" value="RelE/ParE_toxin_dom_sf"/>
</dbReference>
<name>A0A2S7SRZ6_9BACT</name>
<dbReference type="Gene3D" id="3.30.2310.20">
    <property type="entry name" value="RelE-like"/>
    <property type="match status" value="1"/>
</dbReference>
<dbReference type="AlphaFoldDB" id="A0A2S7SRZ6"/>
<reference evidence="2 3" key="1">
    <citation type="submission" date="2018-01" db="EMBL/GenBank/DDBJ databases">
        <title>A novel member of the phylum Bacteroidetes isolated from glacier ice.</title>
        <authorList>
            <person name="Liu Q."/>
            <person name="Xin Y.-H."/>
        </authorList>
    </citation>
    <scope>NUCLEOTIDE SEQUENCE [LARGE SCALE GENOMIC DNA]</scope>
    <source>
        <strain evidence="2 3">RB1R16</strain>
    </source>
</reference>
<proteinExistence type="predicted"/>
<dbReference type="Proteomes" id="UP000239872">
    <property type="component" value="Unassembled WGS sequence"/>
</dbReference>
<dbReference type="Pfam" id="PF05016">
    <property type="entry name" value="ParE_toxin"/>
    <property type="match status" value="1"/>
</dbReference>
<keyword evidence="3" id="KW-1185">Reference proteome</keyword>
<dbReference type="OrthoDB" id="595476at2"/>
<dbReference type="RefSeq" id="WP_105040464.1">
    <property type="nucleotide sequence ID" value="NZ_PPSL01000005.1"/>
</dbReference>
<comment type="caution">
    <text evidence="2">The sequence shown here is derived from an EMBL/GenBank/DDBJ whole genome shotgun (WGS) entry which is preliminary data.</text>
</comment>
<dbReference type="InterPro" id="IPR007712">
    <property type="entry name" value="RelE/ParE_toxin"/>
</dbReference>
<sequence>MALSIITTTNARRDIQQAIDWENTRQNGLGERFLGLLTLKLQTLAGTPFIGSVRYDNVRCTTTDVFQYLIHYVVDLDRSQITVLRVLHIRQKPLW</sequence>
<evidence type="ECO:0000256" key="1">
    <source>
        <dbReference type="ARBA" id="ARBA00022649"/>
    </source>
</evidence>
<gene>
    <name evidence="2" type="ORF">CJD36_017325</name>
</gene>
<evidence type="ECO:0008006" key="4">
    <source>
        <dbReference type="Google" id="ProtNLM"/>
    </source>
</evidence>
<dbReference type="EMBL" id="PPSL01000005">
    <property type="protein sequence ID" value="PQJ09692.1"/>
    <property type="molecule type" value="Genomic_DNA"/>
</dbReference>